<evidence type="ECO:0000313" key="3">
    <source>
        <dbReference type="Proteomes" id="UP001628179"/>
    </source>
</evidence>
<accession>A0ABQ0GSX7</accession>
<feature type="region of interest" description="Disordered" evidence="1">
    <location>
        <begin position="1"/>
        <end position="20"/>
    </location>
</feature>
<dbReference type="Proteomes" id="UP001628179">
    <property type="component" value="Unassembled WGS sequence"/>
</dbReference>
<proteinExistence type="predicted"/>
<comment type="caution">
    <text evidence="2">The sequence shown here is derived from an EMBL/GenBank/DDBJ whole genome shotgun (WGS) entry which is preliminary data.</text>
</comment>
<reference evidence="2 3" key="1">
    <citation type="submission" date="2024-09" db="EMBL/GenBank/DDBJ databases">
        <title>Itraconazole resistance in Madurella fahalii resulting from another homologue of gene encoding cytochrome P450 14-alpha sterol demethylase (CYP51).</title>
        <authorList>
            <person name="Yoshioka I."/>
            <person name="Fahal A.H."/>
            <person name="Kaneko S."/>
            <person name="Yaguchi T."/>
        </authorList>
    </citation>
    <scope>NUCLEOTIDE SEQUENCE [LARGE SCALE GENOMIC DNA]</scope>
    <source>
        <strain evidence="2 3">IFM 68171</strain>
    </source>
</reference>
<gene>
    <name evidence="2" type="ORF">MFIFM68171_11044</name>
</gene>
<name>A0ABQ0GSX7_9PEZI</name>
<evidence type="ECO:0000256" key="1">
    <source>
        <dbReference type="SAM" id="MobiDB-lite"/>
    </source>
</evidence>
<feature type="region of interest" description="Disordered" evidence="1">
    <location>
        <begin position="92"/>
        <end position="129"/>
    </location>
</feature>
<evidence type="ECO:0000313" key="2">
    <source>
        <dbReference type="EMBL" id="GAB1320834.1"/>
    </source>
</evidence>
<feature type="compositionally biased region" description="Basic and acidic residues" evidence="1">
    <location>
        <begin position="98"/>
        <end position="123"/>
    </location>
</feature>
<protein>
    <submittedName>
        <fullName evidence="2">Mediator complex subunit 11</fullName>
    </submittedName>
</protein>
<keyword evidence="3" id="KW-1185">Reference proteome</keyword>
<sequence length="129" mass="14904">MASNKPPIQPQAANNDLQEEERLEDDLYRLNQMHLQLRQLRSVLPRMLEPLRTKHASPQAAFAAYMQSVENASKEVTGFRDLVNGPETEALFARAGRSQKENPKGIKQWRARDDPDWANEERRKRPKPS</sequence>
<dbReference type="EMBL" id="BAAFSV010000006">
    <property type="protein sequence ID" value="GAB1320834.1"/>
    <property type="molecule type" value="Genomic_DNA"/>
</dbReference>
<dbReference type="GeneID" id="98181786"/>
<organism evidence="2 3">
    <name type="scientific">Madurella fahalii</name>
    <dbReference type="NCBI Taxonomy" id="1157608"/>
    <lineage>
        <taxon>Eukaryota</taxon>
        <taxon>Fungi</taxon>
        <taxon>Dikarya</taxon>
        <taxon>Ascomycota</taxon>
        <taxon>Pezizomycotina</taxon>
        <taxon>Sordariomycetes</taxon>
        <taxon>Sordariomycetidae</taxon>
        <taxon>Sordariales</taxon>
        <taxon>Sordariales incertae sedis</taxon>
        <taxon>Madurella</taxon>
    </lineage>
</organism>
<dbReference type="RefSeq" id="XP_070922564.1">
    <property type="nucleotide sequence ID" value="XM_071066463.1"/>
</dbReference>